<organism evidence="5 7">
    <name type="scientific">Cannabis sativa</name>
    <name type="common">Hemp</name>
    <name type="synonym">Marijuana</name>
    <dbReference type="NCBI Taxonomy" id="3483"/>
    <lineage>
        <taxon>Eukaryota</taxon>
        <taxon>Viridiplantae</taxon>
        <taxon>Streptophyta</taxon>
        <taxon>Embryophyta</taxon>
        <taxon>Tracheophyta</taxon>
        <taxon>Spermatophyta</taxon>
        <taxon>Magnoliopsida</taxon>
        <taxon>eudicotyledons</taxon>
        <taxon>Gunneridae</taxon>
        <taxon>Pentapetalae</taxon>
        <taxon>rosids</taxon>
        <taxon>fabids</taxon>
        <taxon>Rosales</taxon>
        <taxon>Cannabaceae</taxon>
        <taxon>Cannabis</taxon>
    </lineage>
</organism>
<evidence type="ECO:0000313" key="6">
    <source>
        <dbReference type="Proteomes" id="UP000525078"/>
    </source>
</evidence>
<dbReference type="InterPro" id="IPR019398">
    <property type="entry name" value="Pre-rRNA_process_TSR2"/>
</dbReference>
<dbReference type="PANTHER" id="PTHR21250">
    <property type="entry name" value="PRE-RRNA-PROCESSING PROTEIN TSR2 HOMOLOG"/>
    <property type="match status" value="1"/>
</dbReference>
<dbReference type="Proteomes" id="UP000583929">
    <property type="component" value="Unassembled WGS sequence"/>
</dbReference>
<evidence type="ECO:0000256" key="3">
    <source>
        <dbReference type="SAM" id="MobiDB-lite"/>
    </source>
</evidence>
<feature type="compositionally biased region" description="Polar residues" evidence="3">
    <location>
        <begin position="159"/>
        <end position="170"/>
    </location>
</feature>
<evidence type="ECO:0000313" key="5">
    <source>
        <dbReference type="EMBL" id="KAF4374991.1"/>
    </source>
</evidence>
<dbReference type="EMBL" id="JAATIP010000218">
    <property type="protein sequence ID" value="KAF4359085.1"/>
    <property type="molecule type" value="Genomic_DNA"/>
</dbReference>
<feature type="compositionally biased region" description="Acidic residues" evidence="3">
    <location>
        <begin position="139"/>
        <end position="152"/>
    </location>
</feature>
<dbReference type="Proteomes" id="UP000525078">
    <property type="component" value="Unassembled WGS sequence"/>
</dbReference>
<comment type="caution">
    <text evidence="5">The sequence shown here is derived from an EMBL/GenBank/DDBJ whole genome shotgun (WGS) entry which is preliminary data.</text>
</comment>
<evidence type="ECO:0000313" key="4">
    <source>
        <dbReference type="EMBL" id="KAF4359085.1"/>
    </source>
</evidence>
<name>A0A7J6FW76_CANSA</name>
<feature type="region of interest" description="Disordered" evidence="3">
    <location>
        <begin position="133"/>
        <end position="214"/>
    </location>
</feature>
<evidence type="ECO:0008006" key="8">
    <source>
        <dbReference type="Google" id="ProtNLM"/>
    </source>
</evidence>
<proteinExistence type="inferred from homology"/>
<reference evidence="6 7" key="1">
    <citation type="journal article" date="2020" name="bioRxiv">
        <title>Sequence and annotation of 42 cannabis genomes reveals extensive copy number variation in cannabinoid synthesis and pathogen resistance genes.</title>
        <authorList>
            <person name="Mckernan K.J."/>
            <person name="Helbert Y."/>
            <person name="Kane L.T."/>
            <person name="Ebling H."/>
            <person name="Zhang L."/>
            <person name="Liu B."/>
            <person name="Eaton Z."/>
            <person name="Mclaughlin S."/>
            <person name="Kingan S."/>
            <person name="Baybayan P."/>
            <person name="Concepcion G."/>
            <person name="Jordan M."/>
            <person name="Riva A."/>
            <person name="Barbazuk W."/>
            <person name="Harkins T."/>
        </authorList>
    </citation>
    <scope>NUCLEOTIDE SEQUENCE [LARGE SCALE GENOMIC DNA]</scope>
    <source>
        <strain evidence="6 7">cv. Jamaican Lion 4</strain>
        <strain evidence="5">Father</strain>
        <strain evidence="4">Mother</strain>
        <tissue evidence="5">Leaf</tissue>
    </source>
</reference>
<accession>A0A7J6FW76</accession>
<sequence length="214" mass="23890">MNYEKSLSEESGSIFSEGIGIVLYRWSALQLAVENEWGGRQSRQKAQQLHSDIFSWFTRSTSSAKPKPKEPLYIDDLEEILVQGLQSLNTEVDDGSIEEVAEKLMIMHEECLDGNFKSIEALKEANHWRVPVRHVKQDGEDDDSDSDDEEQDVGVGDSSTMAVTVSSTRTLENHGSEDMQVDDESEATPSLTNAAAEDDEWVVVGPKRGRGKRN</sequence>
<evidence type="ECO:0000256" key="1">
    <source>
        <dbReference type="ARBA" id="ARBA00006524"/>
    </source>
</evidence>
<dbReference type="AlphaFoldDB" id="A0A7J6FW76"/>
<keyword evidence="7" id="KW-1185">Reference proteome</keyword>
<dbReference type="EMBL" id="JAATIQ010000165">
    <property type="protein sequence ID" value="KAF4374991.1"/>
    <property type="molecule type" value="Genomic_DNA"/>
</dbReference>
<protein>
    <recommendedName>
        <fullName evidence="8">Pre-rRNA-processing protein TSR2</fullName>
    </recommendedName>
</protein>
<dbReference type="GO" id="GO:0006364">
    <property type="term" value="P:rRNA processing"/>
    <property type="evidence" value="ECO:0007669"/>
    <property type="project" value="UniProtKB-KW"/>
</dbReference>
<evidence type="ECO:0000256" key="2">
    <source>
        <dbReference type="ARBA" id="ARBA00022552"/>
    </source>
</evidence>
<evidence type="ECO:0000313" key="7">
    <source>
        <dbReference type="Proteomes" id="UP000583929"/>
    </source>
</evidence>
<gene>
    <name evidence="4" type="ORF">F8388_005194</name>
    <name evidence="5" type="ORF">G4B88_004742</name>
</gene>
<dbReference type="Pfam" id="PF10273">
    <property type="entry name" value="WGG"/>
    <property type="match status" value="1"/>
</dbReference>
<keyword evidence="2" id="KW-0698">rRNA processing</keyword>
<comment type="similarity">
    <text evidence="1">Belongs to the TSR2 family.</text>
</comment>